<organism evidence="2 3">
    <name type="scientific">Veillonella dispar DORA_11</name>
    <dbReference type="NCBI Taxonomy" id="1403949"/>
    <lineage>
        <taxon>Bacteria</taxon>
        <taxon>Bacillati</taxon>
        <taxon>Bacillota</taxon>
        <taxon>Negativicutes</taxon>
        <taxon>Veillonellales</taxon>
        <taxon>Veillonellaceae</taxon>
        <taxon>Veillonella</taxon>
    </lineage>
</organism>
<dbReference type="EMBL" id="AZMJ01000566">
    <property type="protein sequence ID" value="ETI98021.1"/>
    <property type="molecule type" value="Genomic_DNA"/>
</dbReference>
<keyword evidence="1" id="KW-0472">Membrane</keyword>
<dbReference type="AlphaFoldDB" id="W1UW58"/>
<keyword evidence="1" id="KW-1133">Transmembrane helix</keyword>
<name>W1UW58_9FIRM</name>
<sequence length="181" mass="21355">MLVNIETFDWGLIIAISSFFISLFGLYNSWRARTNTEKFWRREQYYKSLSEAVKIEPAIERGGQQELGESVIVINNKSDFKVYDVIILQGLNNMDLFNGECISKVCYVREIRGHYIEYFTMKHRGLGMSKFLVIGVFFRDFQGKEWFRDSYGVTRSGEGYKERLSKLKLIYPPYPYKIDDK</sequence>
<accession>W1UW58</accession>
<evidence type="ECO:0000313" key="2">
    <source>
        <dbReference type="EMBL" id="ETI98021.1"/>
    </source>
</evidence>
<keyword evidence="1" id="KW-0812">Transmembrane</keyword>
<feature type="transmembrane region" description="Helical" evidence="1">
    <location>
        <begin position="12"/>
        <end position="30"/>
    </location>
</feature>
<evidence type="ECO:0000313" key="3">
    <source>
        <dbReference type="Proteomes" id="UP000018855"/>
    </source>
</evidence>
<dbReference type="PATRIC" id="fig|1403949.3.peg.1262"/>
<comment type="caution">
    <text evidence="2">The sequence shown here is derived from an EMBL/GenBank/DDBJ whole genome shotgun (WGS) entry which is preliminary data.</text>
</comment>
<proteinExistence type="predicted"/>
<dbReference type="Proteomes" id="UP000018855">
    <property type="component" value="Unassembled WGS sequence"/>
</dbReference>
<reference evidence="2 3" key="1">
    <citation type="submission" date="2013-12" db="EMBL/GenBank/DDBJ databases">
        <title>A Varibaculum cambriense genome reconstructed from a premature infant gut community with otherwise low bacterial novelty that shifts toward anaerobic metabolism during the third week of life.</title>
        <authorList>
            <person name="Brown C.T."/>
            <person name="Sharon I."/>
            <person name="Thomas B.C."/>
            <person name="Castelle C.J."/>
            <person name="Morowitz M.J."/>
            <person name="Banfield J.F."/>
        </authorList>
    </citation>
    <scope>NUCLEOTIDE SEQUENCE [LARGE SCALE GENOMIC DNA]</scope>
    <source>
        <strain evidence="3">DORA_11</strain>
    </source>
</reference>
<gene>
    <name evidence="2" type="ORF">Q619_VDC00566G0018</name>
</gene>
<protein>
    <submittedName>
        <fullName evidence="2">Uncharacterized protein</fullName>
    </submittedName>
</protein>
<evidence type="ECO:0000256" key="1">
    <source>
        <dbReference type="SAM" id="Phobius"/>
    </source>
</evidence>